<name>A0A2M4DNG1_ANODA</name>
<protein>
    <submittedName>
        <fullName evidence="2">Putative secreted protein</fullName>
    </submittedName>
</protein>
<organism evidence="2">
    <name type="scientific">Anopheles darlingi</name>
    <name type="common">Mosquito</name>
    <dbReference type="NCBI Taxonomy" id="43151"/>
    <lineage>
        <taxon>Eukaryota</taxon>
        <taxon>Metazoa</taxon>
        <taxon>Ecdysozoa</taxon>
        <taxon>Arthropoda</taxon>
        <taxon>Hexapoda</taxon>
        <taxon>Insecta</taxon>
        <taxon>Pterygota</taxon>
        <taxon>Neoptera</taxon>
        <taxon>Endopterygota</taxon>
        <taxon>Diptera</taxon>
        <taxon>Nematocera</taxon>
        <taxon>Culicoidea</taxon>
        <taxon>Culicidae</taxon>
        <taxon>Anophelinae</taxon>
        <taxon>Anopheles</taxon>
    </lineage>
</organism>
<reference evidence="2" key="1">
    <citation type="submission" date="2018-01" db="EMBL/GenBank/DDBJ databases">
        <title>An insight into the sialome of Amazonian anophelines.</title>
        <authorList>
            <person name="Ribeiro J.M."/>
            <person name="Scarpassa V."/>
            <person name="Calvo E."/>
        </authorList>
    </citation>
    <scope>NUCLEOTIDE SEQUENCE</scope>
</reference>
<feature type="chain" id="PRO_5014986357" evidence="1">
    <location>
        <begin position="20"/>
        <end position="79"/>
    </location>
</feature>
<sequence>MLPKCLLLCLAATLRFLYTISLTEWSPLRSISKCSLNVRPKVSGCSEFEQFENYNLTRARLRDRARHMEKKRAQNFHNA</sequence>
<dbReference type="AlphaFoldDB" id="A0A2M4DNG1"/>
<proteinExistence type="predicted"/>
<feature type="signal peptide" evidence="1">
    <location>
        <begin position="1"/>
        <end position="19"/>
    </location>
</feature>
<accession>A0A2M4DNG1</accession>
<dbReference type="EMBL" id="GGFL01014914">
    <property type="protein sequence ID" value="MBW79092.1"/>
    <property type="molecule type" value="Transcribed_RNA"/>
</dbReference>
<evidence type="ECO:0000256" key="1">
    <source>
        <dbReference type="SAM" id="SignalP"/>
    </source>
</evidence>
<keyword evidence="1" id="KW-0732">Signal</keyword>
<evidence type="ECO:0000313" key="2">
    <source>
        <dbReference type="EMBL" id="MBW79092.1"/>
    </source>
</evidence>